<dbReference type="InterPro" id="IPR051185">
    <property type="entry name" value="ASPM"/>
</dbReference>
<keyword evidence="3" id="KW-0677">Repeat</keyword>
<dbReference type="Pfam" id="PF00612">
    <property type="entry name" value="IQ"/>
    <property type="match status" value="2"/>
</dbReference>
<comment type="caution">
    <text evidence="6">The sequence shown here is derived from an EMBL/GenBank/DDBJ whole genome shotgun (WGS) entry which is preliminary data.</text>
</comment>
<feature type="region of interest" description="Disordered" evidence="5">
    <location>
        <begin position="101"/>
        <end position="141"/>
    </location>
</feature>
<protein>
    <submittedName>
        <fullName evidence="6">Uncharacterized protein</fullName>
    </submittedName>
</protein>
<dbReference type="Proteomes" id="UP001642484">
    <property type="component" value="Unassembled WGS sequence"/>
</dbReference>
<dbReference type="Gene3D" id="1.20.5.190">
    <property type="match status" value="2"/>
</dbReference>
<evidence type="ECO:0000256" key="4">
    <source>
        <dbReference type="ARBA" id="ARBA00022860"/>
    </source>
</evidence>
<comment type="subcellular location">
    <subcellularLocation>
        <location evidence="1">Cytoplasm</location>
    </subcellularLocation>
</comment>
<dbReference type="PANTHER" id="PTHR22706">
    <property type="entry name" value="ASSEMBLY FACTOR FOR SPINDLE MICROTUBULES"/>
    <property type="match status" value="1"/>
</dbReference>
<evidence type="ECO:0000313" key="6">
    <source>
        <dbReference type="EMBL" id="CAK9052639.1"/>
    </source>
</evidence>
<organism evidence="6 7">
    <name type="scientific">Durusdinium trenchii</name>
    <dbReference type="NCBI Taxonomy" id="1381693"/>
    <lineage>
        <taxon>Eukaryota</taxon>
        <taxon>Sar</taxon>
        <taxon>Alveolata</taxon>
        <taxon>Dinophyceae</taxon>
        <taxon>Suessiales</taxon>
        <taxon>Symbiodiniaceae</taxon>
        <taxon>Durusdinium</taxon>
    </lineage>
</organism>
<feature type="region of interest" description="Disordered" evidence="5">
    <location>
        <begin position="53"/>
        <end position="78"/>
    </location>
</feature>
<evidence type="ECO:0000256" key="1">
    <source>
        <dbReference type="ARBA" id="ARBA00004496"/>
    </source>
</evidence>
<evidence type="ECO:0000256" key="3">
    <source>
        <dbReference type="ARBA" id="ARBA00022737"/>
    </source>
</evidence>
<dbReference type="EMBL" id="CAXAMN010018557">
    <property type="protein sequence ID" value="CAK9052639.1"/>
    <property type="molecule type" value="Genomic_DNA"/>
</dbReference>
<evidence type="ECO:0000256" key="2">
    <source>
        <dbReference type="ARBA" id="ARBA00022490"/>
    </source>
</evidence>
<evidence type="ECO:0000256" key="5">
    <source>
        <dbReference type="SAM" id="MobiDB-lite"/>
    </source>
</evidence>
<evidence type="ECO:0000313" key="7">
    <source>
        <dbReference type="Proteomes" id="UP001642484"/>
    </source>
</evidence>
<dbReference type="PANTHER" id="PTHR22706:SF1">
    <property type="entry name" value="ASSEMBLY FACTOR FOR SPINDLE MICROTUBULES"/>
    <property type="match status" value="1"/>
</dbReference>
<feature type="compositionally biased region" description="Basic and acidic residues" evidence="5">
    <location>
        <begin position="247"/>
        <end position="266"/>
    </location>
</feature>
<name>A0ABP0MPG7_9DINO</name>
<reference evidence="6 7" key="1">
    <citation type="submission" date="2024-02" db="EMBL/GenBank/DDBJ databases">
        <authorList>
            <person name="Chen Y."/>
            <person name="Shah S."/>
            <person name="Dougan E. K."/>
            <person name="Thang M."/>
            <person name="Chan C."/>
        </authorList>
    </citation>
    <scope>NUCLEOTIDE SEQUENCE [LARGE SCALE GENOMIC DNA]</scope>
</reference>
<dbReference type="PROSITE" id="PS50096">
    <property type="entry name" value="IQ"/>
    <property type="match status" value="8"/>
</dbReference>
<feature type="region of interest" description="Disordered" evidence="5">
    <location>
        <begin position="247"/>
        <end position="336"/>
    </location>
</feature>
<feature type="region of interest" description="Disordered" evidence="5">
    <location>
        <begin position="349"/>
        <end position="369"/>
    </location>
</feature>
<sequence>MTELRERAEAQHELKAKTAVAPKGFDFLGSARKETISAGQIEQVESFAKAANKTKGEFDVSQDTPKAGRKHSDDGKREAIAKIQAAQRGVEDRRLFLKELASEQGQEGDAKNQTATGHMGSEKVPTTAVDEQEAAKKIQSLQRGRQCRQQLAADKEKKQKEVAAVKIQKLHRGNSCRLQVATARKQKEAAAVKIQKLQRGNSCRLQVATERKQKEVAAVKIQKVQRGNTCRQQIAAERALERQKHEAAKKIQSLERGRQCRQEGKQRNLAATKIQKIQRGKAGRKEFEREKARQLEHEAAKARRNKSSPSSPRGIPTSPKEPKKRAPSANSSKRLRTYQLLQQIYPANSEHELREPQGRAQDGGDPASQKFTGCQRFAAKLAELRARPKPDPVEQQTMAAMMLQVCLRSLIARQQMMAVKIQAFYRGWKGRRRFRSKLAAHRAQESFVLHTKHYTKERKRCAPPAHIQTWPPLSVLWPEALMGAGYRLPRPPPHDSTGSHWPEMVYVRYMEMMCNTRWESVRVCVLIQMKLGHNPFEIPQVKTGQPRASNWRF</sequence>
<feature type="compositionally biased region" description="Basic and acidic residues" evidence="5">
    <location>
        <begin position="283"/>
        <end position="301"/>
    </location>
</feature>
<keyword evidence="4" id="KW-0112">Calmodulin-binding</keyword>
<dbReference type="SMART" id="SM00015">
    <property type="entry name" value="IQ"/>
    <property type="match status" value="8"/>
</dbReference>
<keyword evidence="2" id="KW-0963">Cytoplasm</keyword>
<keyword evidence="7" id="KW-1185">Reference proteome</keyword>
<proteinExistence type="predicted"/>
<accession>A0ABP0MPG7</accession>
<gene>
    <name evidence="6" type="ORF">CCMP2556_LOCUS26540</name>
</gene>
<dbReference type="InterPro" id="IPR000048">
    <property type="entry name" value="IQ_motif_EF-hand-BS"/>
</dbReference>